<feature type="region of interest" description="Disordered" evidence="1">
    <location>
        <begin position="47"/>
        <end position="68"/>
    </location>
</feature>
<name>A0ABV0JCS9_9CYAN</name>
<sequence>MPLLTWQLWLARSEVQDSPLPWQRSSANLSPGRTANAFAAVLAVIGSPAPPPKPRGKSPGWIPGQPRSRRIRYPTVRKHFKKPKVGAKESA</sequence>
<evidence type="ECO:0000313" key="2">
    <source>
        <dbReference type="EMBL" id="MEP0819595.1"/>
    </source>
</evidence>
<protein>
    <submittedName>
        <fullName evidence="2">Uncharacterized protein</fullName>
    </submittedName>
</protein>
<dbReference type="RefSeq" id="WP_242017059.1">
    <property type="nucleotide sequence ID" value="NZ_JAMPKM010000015.1"/>
</dbReference>
<evidence type="ECO:0000256" key="1">
    <source>
        <dbReference type="SAM" id="MobiDB-lite"/>
    </source>
</evidence>
<organism evidence="2 3">
    <name type="scientific">Trichocoleus desertorum GB2-A4</name>
    <dbReference type="NCBI Taxonomy" id="2933944"/>
    <lineage>
        <taxon>Bacteria</taxon>
        <taxon>Bacillati</taxon>
        <taxon>Cyanobacteriota</taxon>
        <taxon>Cyanophyceae</taxon>
        <taxon>Leptolyngbyales</taxon>
        <taxon>Trichocoleusaceae</taxon>
        <taxon>Trichocoleus</taxon>
    </lineage>
</organism>
<dbReference type="EMBL" id="JAMPKM010000015">
    <property type="protein sequence ID" value="MEP0819595.1"/>
    <property type="molecule type" value="Genomic_DNA"/>
</dbReference>
<accession>A0ABV0JCS9</accession>
<dbReference type="Proteomes" id="UP001464891">
    <property type="component" value="Unassembled WGS sequence"/>
</dbReference>
<gene>
    <name evidence="2" type="ORF">NC998_21075</name>
</gene>
<evidence type="ECO:0000313" key="3">
    <source>
        <dbReference type="Proteomes" id="UP001464891"/>
    </source>
</evidence>
<reference evidence="2 3" key="1">
    <citation type="submission" date="2022-04" db="EMBL/GenBank/DDBJ databases">
        <title>Positive selection, recombination, and allopatry shape intraspecific diversity of widespread and dominant cyanobacteria.</title>
        <authorList>
            <person name="Wei J."/>
            <person name="Shu W."/>
            <person name="Hu C."/>
        </authorList>
    </citation>
    <scope>NUCLEOTIDE SEQUENCE [LARGE SCALE GENOMIC DNA]</scope>
    <source>
        <strain evidence="2 3">GB2-A4</strain>
    </source>
</reference>
<comment type="caution">
    <text evidence="2">The sequence shown here is derived from an EMBL/GenBank/DDBJ whole genome shotgun (WGS) entry which is preliminary data.</text>
</comment>
<proteinExistence type="predicted"/>
<keyword evidence="3" id="KW-1185">Reference proteome</keyword>